<gene>
    <name evidence="1" type="ORF">DW352_08000</name>
</gene>
<sequence>MELVLMSESIVYRPTLSPPRPEKIEIPIHFHPGDNEATRQARLAWAREAAEERRKLFETRSQLFTGVGLWKVCEHKVCRRNRACRGDTNECMMKRWRRYISDEDRIYLAKVCHFAAHEGMTMAQAIAAADADLKEREEIAARSRRQP</sequence>
<evidence type="ECO:0000313" key="2">
    <source>
        <dbReference type="Proteomes" id="UP000254889"/>
    </source>
</evidence>
<name>A0A345ZU64_9HYPH</name>
<dbReference type="KEGG" id="ptaw:DW352_08000"/>
<dbReference type="AlphaFoldDB" id="A0A345ZU64"/>
<accession>A0A345ZU64</accession>
<proteinExistence type="predicted"/>
<keyword evidence="2" id="KW-1185">Reference proteome</keyword>
<protein>
    <submittedName>
        <fullName evidence="1">Uncharacterized protein</fullName>
    </submittedName>
</protein>
<dbReference type="EMBL" id="CP031417">
    <property type="protein sequence ID" value="AXK80461.1"/>
    <property type="molecule type" value="Genomic_DNA"/>
</dbReference>
<reference evidence="1 2" key="1">
    <citation type="submission" date="2018-07" db="EMBL/GenBank/DDBJ databases">
        <authorList>
            <person name="Quirk P.G."/>
            <person name="Krulwich T.A."/>
        </authorList>
    </citation>
    <scope>NUCLEOTIDE SEQUENCE [LARGE SCALE GENOMIC DNA]</scope>
    <source>
        <strain evidence="1 2">CC-BB4</strain>
    </source>
</reference>
<organism evidence="1 2">
    <name type="scientific">Pseudolabrys taiwanensis</name>
    <dbReference type="NCBI Taxonomy" id="331696"/>
    <lineage>
        <taxon>Bacteria</taxon>
        <taxon>Pseudomonadati</taxon>
        <taxon>Pseudomonadota</taxon>
        <taxon>Alphaproteobacteria</taxon>
        <taxon>Hyphomicrobiales</taxon>
        <taxon>Xanthobacteraceae</taxon>
        <taxon>Pseudolabrys</taxon>
    </lineage>
</organism>
<evidence type="ECO:0000313" key="1">
    <source>
        <dbReference type="EMBL" id="AXK80461.1"/>
    </source>
</evidence>
<dbReference type="Proteomes" id="UP000254889">
    <property type="component" value="Chromosome"/>
</dbReference>
<dbReference type="OrthoDB" id="8379670at2"/>
<dbReference type="RefSeq" id="WP_115690134.1">
    <property type="nucleotide sequence ID" value="NZ_CP031417.1"/>
</dbReference>